<keyword evidence="2" id="KW-1185">Reference proteome</keyword>
<dbReference type="GO" id="GO:0005516">
    <property type="term" value="F:calmodulin binding"/>
    <property type="evidence" value="ECO:0007669"/>
    <property type="project" value="TreeGrafter"/>
</dbReference>
<feature type="compositionally biased region" description="Basic and acidic residues" evidence="1">
    <location>
        <begin position="307"/>
        <end position="317"/>
    </location>
</feature>
<dbReference type="InterPro" id="IPR000048">
    <property type="entry name" value="IQ_motif_EF-hand-BS"/>
</dbReference>
<protein>
    <submittedName>
        <fullName evidence="3">Uncharacterized protein LOC113522680</fullName>
    </submittedName>
</protein>
<feature type="compositionally biased region" description="Polar residues" evidence="1">
    <location>
        <begin position="288"/>
        <end position="297"/>
    </location>
</feature>
<feature type="region of interest" description="Disordered" evidence="1">
    <location>
        <begin position="421"/>
        <end position="470"/>
    </location>
</feature>
<dbReference type="PANTHER" id="PTHR10699:SF11">
    <property type="entry name" value="IGLOO, ISOFORM A"/>
    <property type="match status" value="1"/>
</dbReference>
<dbReference type="SUPFAM" id="SSF47391">
    <property type="entry name" value="Dimerization-anchoring domain of cAMP-dependent PK regulatory subunit"/>
    <property type="match status" value="1"/>
</dbReference>
<dbReference type="GeneID" id="113522680"/>
<dbReference type="PANTHER" id="PTHR10699">
    <property type="entry name" value="NEUROMODULIN"/>
    <property type="match status" value="1"/>
</dbReference>
<proteinExistence type="predicted"/>
<reference evidence="3" key="1">
    <citation type="submission" date="2025-08" db="UniProtKB">
        <authorList>
            <consortium name="RefSeq"/>
        </authorList>
    </citation>
    <scope>IDENTIFICATION</scope>
    <source>
        <tissue evidence="3">Whole larvae</tissue>
    </source>
</reference>
<evidence type="ECO:0000313" key="3">
    <source>
        <dbReference type="RefSeq" id="XP_031763115.2"/>
    </source>
</evidence>
<name>A0A6J3BTQ8_GALME</name>
<accession>A0A6J3BTQ8</accession>
<dbReference type="PROSITE" id="PS50096">
    <property type="entry name" value="IQ"/>
    <property type="match status" value="1"/>
</dbReference>
<dbReference type="AlphaFoldDB" id="A0A6J3BTQ8"/>
<feature type="compositionally biased region" description="Acidic residues" evidence="1">
    <location>
        <begin position="451"/>
        <end position="470"/>
    </location>
</feature>
<dbReference type="CDD" id="cd23767">
    <property type="entry name" value="IQCD"/>
    <property type="match status" value="1"/>
</dbReference>
<gene>
    <name evidence="3" type="primary">LOC113522680</name>
</gene>
<feature type="region of interest" description="Disordered" evidence="1">
    <location>
        <begin position="343"/>
        <end position="366"/>
    </location>
</feature>
<evidence type="ECO:0000256" key="1">
    <source>
        <dbReference type="SAM" id="MobiDB-lite"/>
    </source>
</evidence>
<dbReference type="Pfam" id="PF00612">
    <property type="entry name" value="IQ"/>
    <property type="match status" value="1"/>
</dbReference>
<sequence length="470" mass="53068">MNELLQRHGCANVFSVPEGLKELMSDITREVLREQPEKIFDFIANYLSVLILTREHGILAVRILDDLCDCRPSVSEHLLQIGMERNQAEALSQVIKEEIEEFEPTEGKETIKETLILKKILTRTVLDEDMAAKVWQVARNAYRDFWYRKKLMAQHLKVQPDEPWEVAAEHTLALYKKTKPSFSELTRAAQKIQAAYRGYHVRKNLLRHLKPKLKKSGPKVELLGPPIDVAESREIDLGPVMDIKVREDNVGEMFEKHAGKELGLPYNPIRAIKDDEQFREEQMRPTGSRISKVQSHVSQLKSSKSLAKSDDMSKQSRVDTVAVEPVKIRHLSIAPEPIHIDDIPSAASSESQKIRQQNQKSESRIQMQRISFSELLENITPDTLDLIENVAEEVKDITEDTKVIAEAPVYDATLVDIVQEIPEDIPDDRTDGDGESAPTASIPSSAPETAEATDVEDAEILDTSGEEEGD</sequence>
<dbReference type="InParanoid" id="A0A6J3BTQ8"/>
<dbReference type="SMART" id="SM00015">
    <property type="entry name" value="IQ"/>
    <property type="match status" value="1"/>
</dbReference>
<dbReference type="CDD" id="cd12084">
    <property type="entry name" value="DD_RII_PKA-like"/>
    <property type="match status" value="1"/>
</dbReference>
<feature type="compositionally biased region" description="Low complexity" evidence="1">
    <location>
        <begin position="435"/>
        <end position="450"/>
    </location>
</feature>
<organism evidence="2 3">
    <name type="scientific">Galleria mellonella</name>
    <name type="common">Greater wax moth</name>
    <dbReference type="NCBI Taxonomy" id="7137"/>
    <lineage>
        <taxon>Eukaryota</taxon>
        <taxon>Metazoa</taxon>
        <taxon>Ecdysozoa</taxon>
        <taxon>Arthropoda</taxon>
        <taxon>Hexapoda</taxon>
        <taxon>Insecta</taxon>
        <taxon>Pterygota</taxon>
        <taxon>Neoptera</taxon>
        <taxon>Endopterygota</taxon>
        <taxon>Lepidoptera</taxon>
        <taxon>Glossata</taxon>
        <taxon>Ditrysia</taxon>
        <taxon>Pyraloidea</taxon>
        <taxon>Pyralidae</taxon>
        <taxon>Galleriinae</taxon>
        <taxon>Galleria</taxon>
    </lineage>
</organism>
<dbReference type="Gene3D" id="1.20.890.10">
    <property type="entry name" value="cAMP-dependent protein kinase regulatory subunit, dimerization-anchoring domain"/>
    <property type="match status" value="1"/>
</dbReference>
<feature type="region of interest" description="Disordered" evidence="1">
    <location>
        <begin position="284"/>
        <end position="318"/>
    </location>
</feature>
<dbReference type="KEGG" id="gmw:113522680"/>
<dbReference type="Proteomes" id="UP001652740">
    <property type="component" value="Unplaced"/>
</dbReference>
<feature type="compositionally biased region" description="Polar residues" evidence="1">
    <location>
        <begin position="346"/>
        <end position="366"/>
    </location>
</feature>
<dbReference type="RefSeq" id="XP_031763115.2">
    <property type="nucleotide sequence ID" value="XM_031907255.2"/>
</dbReference>
<evidence type="ECO:0000313" key="2">
    <source>
        <dbReference type="Proteomes" id="UP001652740"/>
    </source>
</evidence>